<gene>
    <name evidence="2" type="ORF">ILUMI_07364</name>
</gene>
<dbReference type="Proteomes" id="UP000801492">
    <property type="component" value="Unassembled WGS sequence"/>
</dbReference>
<feature type="coiled-coil region" evidence="1">
    <location>
        <begin position="8"/>
        <end position="49"/>
    </location>
</feature>
<name>A0A8K0GEH1_IGNLU</name>
<reference evidence="2" key="1">
    <citation type="submission" date="2019-08" db="EMBL/GenBank/DDBJ databases">
        <title>The genome of the North American firefly Photinus pyralis.</title>
        <authorList>
            <consortium name="Photinus pyralis genome working group"/>
            <person name="Fallon T.R."/>
            <person name="Sander Lower S.E."/>
            <person name="Weng J.-K."/>
        </authorList>
    </citation>
    <scope>NUCLEOTIDE SEQUENCE</scope>
    <source>
        <strain evidence="2">TRF0915ILg1</strain>
        <tissue evidence="2">Whole body</tissue>
    </source>
</reference>
<protein>
    <submittedName>
        <fullName evidence="2">Uncharacterized protein</fullName>
    </submittedName>
</protein>
<evidence type="ECO:0000256" key="1">
    <source>
        <dbReference type="SAM" id="Coils"/>
    </source>
</evidence>
<keyword evidence="3" id="KW-1185">Reference proteome</keyword>
<sequence length="156" mass="17975">MDRVEAMFKQINDKLNLMDGKMDSLREEIKILKEENVTLKIQAEKNENRIKSGIMFRSPNFDVPPGHFCRWIADNVDHNIATIDGHNTFHGMGIIMCKSEPLDEKPNILSERKDVLDSNLQLPAELSSEEHVEPMDTDEIQPSLPNLQNLMELYDK</sequence>
<proteinExistence type="predicted"/>
<evidence type="ECO:0000313" key="3">
    <source>
        <dbReference type="Proteomes" id="UP000801492"/>
    </source>
</evidence>
<dbReference type="EMBL" id="VTPC01003243">
    <property type="protein sequence ID" value="KAF2898812.1"/>
    <property type="molecule type" value="Genomic_DNA"/>
</dbReference>
<comment type="caution">
    <text evidence="2">The sequence shown here is derived from an EMBL/GenBank/DDBJ whole genome shotgun (WGS) entry which is preliminary data.</text>
</comment>
<evidence type="ECO:0000313" key="2">
    <source>
        <dbReference type="EMBL" id="KAF2898812.1"/>
    </source>
</evidence>
<keyword evidence="1" id="KW-0175">Coiled coil</keyword>
<accession>A0A8K0GEH1</accession>
<organism evidence="2 3">
    <name type="scientific">Ignelater luminosus</name>
    <name type="common">Cucubano</name>
    <name type="synonym">Pyrophorus luminosus</name>
    <dbReference type="NCBI Taxonomy" id="2038154"/>
    <lineage>
        <taxon>Eukaryota</taxon>
        <taxon>Metazoa</taxon>
        <taxon>Ecdysozoa</taxon>
        <taxon>Arthropoda</taxon>
        <taxon>Hexapoda</taxon>
        <taxon>Insecta</taxon>
        <taxon>Pterygota</taxon>
        <taxon>Neoptera</taxon>
        <taxon>Endopterygota</taxon>
        <taxon>Coleoptera</taxon>
        <taxon>Polyphaga</taxon>
        <taxon>Elateriformia</taxon>
        <taxon>Elateroidea</taxon>
        <taxon>Elateridae</taxon>
        <taxon>Agrypninae</taxon>
        <taxon>Pyrophorini</taxon>
        <taxon>Ignelater</taxon>
    </lineage>
</organism>
<dbReference type="OrthoDB" id="10069752at2759"/>
<dbReference type="AlphaFoldDB" id="A0A8K0GEH1"/>